<dbReference type="Proteomes" id="UP000299102">
    <property type="component" value="Unassembled WGS sequence"/>
</dbReference>
<organism evidence="2 3">
    <name type="scientific">Eumeta variegata</name>
    <name type="common">Bagworm moth</name>
    <name type="synonym">Eumeta japonica</name>
    <dbReference type="NCBI Taxonomy" id="151549"/>
    <lineage>
        <taxon>Eukaryota</taxon>
        <taxon>Metazoa</taxon>
        <taxon>Ecdysozoa</taxon>
        <taxon>Arthropoda</taxon>
        <taxon>Hexapoda</taxon>
        <taxon>Insecta</taxon>
        <taxon>Pterygota</taxon>
        <taxon>Neoptera</taxon>
        <taxon>Endopterygota</taxon>
        <taxon>Lepidoptera</taxon>
        <taxon>Glossata</taxon>
        <taxon>Ditrysia</taxon>
        <taxon>Tineoidea</taxon>
        <taxon>Psychidae</taxon>
        <taxon>Oiketicinae</taxon>
        <taxon>Eumeta</taxon>
    </lineage>
</organism>
<keyword evidence="3" id="KW-1185">Reference proteome</keyword>
<evidence type="ECO:0000256" key="1">
    <source>
        <dbReference type="SAM" id="MobiDB-lite"/>
    </source>
</evidence>
<proteinExistence type="predicted"/>
<gene>
    <name evidence="2" type="ORF">EVAR_28090_1</name>
</gene>
<evidence type="ECO:0000313" key="2">
    <source>
        <dbReference type="EMBL" id="GBP47687.1"/>
    </source>
</evidence>
<evidence type="ECO:0000313" key="3">
    <source>
        <dbReference type="Proteomes" id="UP000299102"/>
    </source>
</evidence>
<name>A0A4C1WC27_EUMVA</name>
<sequence length="107" mass="12029">MKNHTNERTHKQKVDYILSRDSNYFHTELQGFKREEDCGVYLVSQILNTPLPGPPSFFDGKPSRLTRRWSGAAGDGRHLCGDGVLARRQTSSPTQGEPALQSDLSRN</sequence>
<reference evidence="2 3" key="1">
    <citation type="journal article" date="2019" name="Commun. Biol.">
        <title>The bagworm genome reveals a unique fibroin gene that provides high tensile strength.</title>
        <authorList>
            <person name="Kono N."/>
            <person name="Nakamura H."/>
            <person name="Ohtoshi R."/>
            <person name="Tomita M."/>
            <person name="Numata K."/>
            <person name="Arakawa K."/>
        </authorList>
    </citation>
    <scope>NUCLEOTIDE SEQUENCE [LARGE SCALE GENOMIC DNA]</scope>
</reference>
<dbReference type="EMBL" id="BGZK01000507">
    <property type="protein sequence ID" value="GBP47687.1"/>
    <property type="molecule type" value="Genomic_DNA"/>
</dbReference>
<feature type="region of interest" description="Disordered" evidence="1">
    <location>
        <begin position="83"/>
        <end position="107"/>
    </location>
</feature>
<protein>
    <submittedName>
        <fullName evidence="2">Uncharacterized protein</fullName>
    </submittedName>
</protein>
<comment type="caution">
    <text evidence="2">The sequence shown here is derived from an EMBL/GenBank/DDBJ whole genome shotgun (WGS) entry which is preliminary data.</text>
</comment>
<accession>A0A4C1WC27</accession>
<dbReference type="AlphaFoldDB" id="A0A4C1WC27"/>